<dbReference type="Gene3D" id="2.60.260.20">
    <property type="entry name" value="Urease metallochaperone UreE, N-terminal domain"/>
    <property type="match status" value="1"/>
</dbReference>
<dbReference type="Proteomes" id="UP001153678">
    <property type="component" value="Unassembled WGS sequence"/>
</dbReference>
<dbReference type="OrthoDB" id="10256793at2759"/>
<evidence type="ECO:0000313" key="4">
    <source>
        <dbReference type="Proteomes" id="UP001153678"/>
    </source>
</evidence>
<name>A0A9W4SLM9_9GLOM</name>
<dbReference type="CDD" id="cd06257">
    <property type="entry name" value="DnaJ"/>
    <property type="match status" value="1"/>
</dbReference>
<accession>A0A9W4SLM9</accession>
<dbReference type="AlphaFoldDB" id="A0A9W4SLM9"/>
<evidence type="ECO:0000313" key="3">
    <source>
        <dbReference type="EMBL" id="CAI2173979.1"/>
    </source>
</evidence>
<dbReference type="InterPro" id="IPR036869">
    <property type="entry name" value="J_dom_sf"/>
</dbReference>
<dbReference type="SMART" id="SM00271">
    <property type="entry name" value="DnaJ"/>
    <property type="match status" value="1"/>
</dbReference>
<proteinExistence type="predicted"/>
<feature type="domain" description="J" evidence="2">
    <location>
        <begin position="4"/>
        <end position="70"/>
    </location>
</feature>
<dbReference type="PROSITE" id="PS50076">
    <property type="entry name" value="DNAJ_2"/>
    <property type="match status" value="1"/>
</dbReference>
<evidence type="ECO:0000256" key="1">
    <source>
        <dbReference type="ARBA" id="ARBA00023186"/>
    </source>
</evidence>
<dbReference type="PANTHER" id="PTHR43096">
    <property type="entry name" value="DNAJ HOMOLOG 1, MITOCHONDRIAL-RELATED"/>
    <property type="match status" value="1"/>
</dbReference>
<organism evidence="3 4">
    <name type="scientific">Funneliformis geosporum</name>
    <dbReference type="NCBI Taxonomy" id="1117311"/>
    <lineage>
        <taxon>Eukaryota</taxon>
        <taxon>Fungi</taxon>
        <taxon>Fungi incertae sedis</taxon>
        <taxon>Mucoromycota</taxon>
        <taxon>Glomeromycotina</taxon>
        <taxon>Glomeromycetes</taxon>
        <taxon>Glomerales</taxon>
        <taxon>Glomeraceae</taxon>
        <taxon>Funneliformis</taxon>
    </lineage>
</organism>
<dbReference type="PANTHER" id="PTHR43096:SF52">
    <property type="entry name" value="DNAJ HOMOLOG 1, MITOCHONDRIAL-RELATED"/>
    <property type="match status" value="1"/>
</dbReference>
<dbReference type="SUPFAM" id="SSF49493">
    <property type="entry name" value="HSP40/DnaJ peptide-binding domain"/>
    <property type="match status" value="1"/>
</dbReference>
<reference evidence="3" key="1">
    <citation type="submission" date="2022-08" db="EMBL/GenBank/DDBJ databases">
        <authorList>
            <person name="Kallberg Y."/>
            <person name="Tangrot J."/>
            <person name="Rosling A."/>
        </authorList>
    </citation>
    <scope>NUCLEOTIDE SEQUENCE</scope>
    <source>
        <strain evidence="3">Wild A</strain>
    </source>
</reference>
<dbReference type="PRINTS" id="PR00625">
    <property type="entry name" value="JDOMAIN"/>
</dbReference>
<protein>
    <submittedName>
        <fullName evidence="3">253_t:CDS:1</fullName>
    </submittedName>
</protein>
<dbReference type="InterPro" id="IPR008971">
    <property type="entry name" value="HSP40/DnaJ_pept-bd"/>
</dbReference>
<dbReference type="Pfam" id="PF01556">
    <property type="entry name" value="DnaJ_C"/>
    <property type="match status" value="1"/>
</dbReference>
<dbReference type="GO" id="GO:0042026">
    <property type="term" value="P:protein refolding"/>
    <property type="evidence" value="ECO:0007669"/>
    <property type="project" value="TreeGrafter"/>
</dbReference>
<keyword evidence="4" id="KW-1185">Reference proteome</keyword>
<dbReference type="SUPFAM" id="SSF46565">
    <property type="entry name" value="Chaperone J-domain"/>
    <property type="match status" value="1"/>
</dbReference>
<dbReference type="GO" id="GO:0051082">
    <property type="term" value="F:unfolded protein binding"/>
    <property type="evidence" value="ECO:0007669"/>
    <property type="project" value="InterPro"/>
</dbReference>
<dbReference type="EMBL" id="CAMKVN010001144">
    <property type="protein sequence ID" value="CAI2173979.1"/>
    <property type="molecule type" value="Genomic_DNA"/>
</dbReference>
<dbReference type="Gene3D" id="1.10.287.110">
    <property type="entry name" value="DnaJ domain"/>
    <property type="match status" value="1"/>
</dbReference>
<gene>
    <name evidence="3" type="ORF">FWILDA_LOCUS6359</name>
</gene>
<keyword evidence="1" id="KW-0143">Chaperone</keyword>
<dbReference type="Pfam" id="PF00226">
    <property type="entry name" value="DnaJ"/>
    <property type="match status" value="1"/>
</dbReference>
<dbReference type="GO" id="GO:0005737">
    <property type="term" value="C:cytoplasm"/>
    <property type="evidence" value="ECO:0007669"/>
    <property type="project" value="TreeGrafter"/>
</dbReference>
<sequence length="277" mass="31363">MNEKYYDILGVSKDASESEIKAAFRKLAFKWHPDRNQQKKKEAEAKMKEINEAYEVLSNPEKRQNYDRYGSAEGFARGSSEGGFESEFGRGEGIFKDIFETFFGGRGDYSRQKTHTRDRTRPQAGSDILINIILSFKESVLGTEKRVNLKLEKACGICQQTGAASRADMVECSRKDDDIYVKLPISFLDAILGGMVKVITLETRVEKGVIENLKEIKVPAGSQHGDYLVLRGQGCYIGINKVSRGDFYIRLQVKLPLKEKLSPSTERILRDLQETKK</sequence>
<dbReference type="InterPro" id="IPR002939">
    <property type="entry name" value="DnaJ_C"/>
</dbReference>
<comment type="caution">
    <text evidence="3">The sequence shown here is derived from an EMBL/GenBank/DDBJ whole genome shotgun (WGS) entry which is preliminary data.</text>
</comment>
<evidence type="ECO:0000259" key="2">
    <source>
        <dbReference type="PROSITE" id="PS50076"/>
    </source>
</evidence>
<dbReference type="InterPro" id="IPR001623">
    <property type="entry name" value="DnaJ_domain"/>
</dbReference>